<dbReference type="Proteomes" id="UP000037755">
    <property type="component" value="Unassembled WGS sequence"/>
</dbReference>
<dbReference type="RefSeq" id="WP_054407444.1">
    <property type="nucleotide sequence ID" value="NZ_FOYA01000007.1"/>
</dbReference>
<sequence>MKTLLLPVIFFTALFSTPVCTAQDEDVNLITEEDWNTIIPYLVEEDFANAEKVSLEFLSRFKGDDEMSDEAGIVRYMYLHTIGGLVGNKEISKEEAEKKLKGFEGKVIITPFNKYKTKGMFNYLSLAEDGKAWRKCATNEGATVIYMFETFEMEDKLLLDNADKYEGKNLRMVALIKSVGTGGFAMPRLEVTYSSTEIWDMEEEE</sequence>
<feature type="chain" id="PRO_5005818657" description="DUF4919 domain-containing protein" evidence="1">
    <location>
        <begin position="23"/>
        <end position="205"/>
    </location>
</feature>
<dbReference type="AlphaFoldDB" id="A0A0M8MGX6"/>
<protein>
    <recommendedName>
        <fullName evidence="4">DUF4919 domain-containing protein</fullName>
    </recommendedName>
</protein>
<feature type="signal peptide" evidence="1">
    <location>
        <begin position="1"/>
        <end position="22"/>
    </location>
</feature>
<comment type="caution">
    <text evidence="2">The sequence shown here is derived from an EMBL/GenBank/DDBJ whole genome shotgun (WGS) entry which is preliminary data.</text>
</comment>
<dbReference type="PATRIC" id="fig|1202724.3.peg.1684"/>
<reference evidence="2 3" key="1">
    <citation type="submission" date="2015-08" db="EMBL/GenBank/DDBJ databases">
        <title>Whole genome sequence of Flavobacterium akiainvivens IK-1T, from decaying Wikstroemia oahuensis, an endemic Hawaiian shrub.</title>
        <authorList>
            <person name="Wan X."/>
            <person name="Hou S."/>
            <person name="Saito J."/>
            <person name="Donachie S."/>
        </authorList>
    </citation>
    <scope>NUCLEOTIDE SEQUENCE [LARGE SCALE GENOMIC DNA]</scope>
    <source>
        <strain evidence="2 3">IK-1</strain>
    </source>
</reference>
<organism evidence="2 3">
    <name type="scientific">Flavobacterium akiainvivens</name>
    <dbReference type="NCBI Taxonomy" id="1202724"/>
    <lineage>
        <taxon>Bacteria</taxon>
        <taxon>Pseudomonadati</taxon>
        <taxon>Bacteroidota</taxon>
        <taxon>Flavobacteriia</taxon>
        <taxon>Flavobacteriales</taxon>
        <taxon>Flavobacteriaceae</taxon>
        <taxon>Flavobacterium</taxon>
    </lineage>
</organism>
<keyword evidence="1" id="KW-0732">Signal</keyword>
<evidence type="ECO:0000313" key="2">
    <source>
        <dbReference type="EMBL" id="KOS06001.1"/>
    </source>
</evidence>
<evidence type="ECO:0000313" key="3">
    <source>
        <dbReference type="Proteomes" id="UP000037755"/>
    </source>
</evidence>
<keyword evidence="3" id="KW-1185">Reference proteome</keyword>
<dbReference type="EMBL" id="LIYD01000005">
    <property type="protein sequence ID" value="KOS06001.1"/>
    <property type="molecule type" value="Genomic_DNA"/>
</dbReference>
<evidence type="ECO:0008006" key="4">
    <source>
        <dbReference type="Google" id="ProtNLM"/>
    </source>
</evidence>
<evidence type="ECO:0000256" key="1">
    <source>
        <dbReference type="SAM" id="SignalP"/>
    </source>
</evidence>
<dbReference type="OrthoDB" id="1370750at2"/>
<gene>
    <name evidence="2" type="ORF">AM493_08105</name>
</gene>
<name>A0A0M8MGX6_9FLAO</name>
<proteinExistence type="predicted"/>
<dbReference type="STRING" id="1202724.AM493_08105"/>
<accession>A0A0M8MGX6</accession>